<reference evidence="1" key="1">
    <citation type="submission" date="2021-07" db="EMBL/GenBank/DDBJ databases">
        <authorList>
            <person name="Catto M.A."/>
            <person name="Jacobson A."/>
            <person name="Kennedy G."/>
            <person name="Labadie P."/>
            <person name="Hunt B.G."/>
            <person name="Srinivasan R."/>
        </authorList>
    </citation>
    <scope>NUCLEOTIDE SEQUENCE</scope>
    <source>
        <strain evidence="1">PL_HMW_Pooled</strain>
        <tissue evidence="1">Head</tissue>
    </source>
</reference>
<dbReference type="Proteomes" id="UP001219518">
    <property type="component" value="Unassembled WGS sequence"/>
</dbReference>
<proteinExistence type="predicted"/>
<dbReference type="EMBL" id="JAHWGI010000990">
    <property type="protein sequence ID" value="KAK3920165.1"/>
    <property type="molecule type" value="Genomic_DNA"/>
</dbReference>
<protein>
    <submittedName>
        <fullName evidence="1">Carboxypeptidase B2</fullName>
    </submittedName>
</protein>
<evidence type="ECO:0000313" key="1">
    <source>
        <dbReference type="EMBL" id="KAK3920165.1"/>
    </source>
</evidence>
<keyword evidence="2" id="KW-1185">Reference proteome</keyword>
<reference evidence="1" key="2">
    <citation type="journal article" date="2023" name="BMC Genomics">
        <title>Pest status, molecular evolution, and epigenetic factors derived from the genome assembly of Frankliniella fusca, a thysanopteran phytovirus vector.</title>
        <authorList>
            <person name="Catto M.A."/>
            <person name="Labadie P.E."/>
            <person name="Jacobson A.L."/>
            <person name="Kennedy G.G."/>
            <person name="Srinivasan R."/>
            <person name="Hunt B.G."/>
        </authorList>
    </citation>
    <scope>NUCLEOTIDE SEQUENCE</scope>
    <source>
        <strain evidence="1">PL_HMW_Pooled</strain>
    </source>
</reference>
<dbReference type="AlphaFoldDB" id="A0AAE1LI07"/>
<keyword evidence="1" id="KW-0378">Hydrolase</keyword>
<keyword evidence="1" id="KW-0645">Protease</keyword>
<evidence type="ECO:0000313" key="2">
    <source>
        <dbReference type="Proteomes" id="UP001219518"/>
    </source>
</evidence>
<dbReference type="GO" id="GO:0004180">
    <property type="term" value="F:carboxypeptidase activity"/>
    <property type="evidence" value="ECO:0007669"/>
    <property type="project" value="UniProtKB-KW"/>
</dbReference>
<organism evidence="1 2">
    <name type="scientific">Frankliniella fusca</name>
    <dbReference type="NCBI Taxonomy" id="407009"/>
    <lineage>
        <taxon>Eukaryota</taxon>
        <taxon>Metazoa</taxon>
        <taxon>Ecdysozoa</taxon>
        <taxon>Arthropoda</taxon>
        <taxon>Hexapoda</taxon>
        <taxon>Insecta</taxon>
        <taxon>Pterygota</taxon>
        <taxon>Neoptera</taxon>
        <taxon>Paraneoptera</taxon>
        <taxon>Thysanoptera</taxon>
        <taxon>Terebrantia</taxon>
        <taxon>Thripoidea</taxon>
        <taxon>Thripidae</taxon>
        <taxon>Frankliniella</taxon>
    </lineage>
</organism>
<gene>
    <name evidence="1" type="ORF">KUF71_009452</name>
</gene>
<sequence length="266" mass="30772">MLVAENIETGHVNVNFIETNNHQINYENYKYKKVPKATQNFILALWSSNMAPRAIKHLLQGEVGDLDKRTGEVRPIKEHFIDEKYIKRLKYKLESESRFQSNDATSADVLIKYLMTKGTFKLLYTSHKGTKRVNSDESIDLLPNSKDLFLFGFQTREQLKMLQQGAKTYDFYLFNVLVPDEFGKGYTVAHFITNGQDILTATAALNSIKYRCPDLTINFLMADEDQSEWQAMEAVFGEGIRSPRKKDHICAKYDSPYIVHINWAYM</sequence>
<name>A0AAE1LI07_9NEOP</name>
<keyword evidence="1" id="KW-0121">Carboxypeptidase</keyword>
<accession>A0AAE1LI07</accession>
<comment type="caution">
    <text evidence="1">The sequence shown here is derived from an EMBL/GenBank/DDBJ whole genome shotgun (WGS) entry which is preliminary data.</text>
</comment>